<reference evidence="2 3" key="1">
    <citation type="journal article" date="2016" name="Biochim. Biophys. Acta">
        <title>Characterization of red-shifted phycobilisomes isolated from the chlorophyll f-containing cyanobacterium Halomicronema hongdechloris.</title>
        <authorList>
            <person name="Li Y."/>
            <person name="Lin Y."/>
            <person name="Garvey C.J."/>
            <person name="Birch D."/>
            <person name="Corkery R.W."/>
            <person name="Loughlin P.C."/>
            <person name="Scheer H."/>
            <person name="Willows R.D."/>
            <person name="Chen M."/>
        </authorList>
    </citation>
    <scope>NUCLEOTIDE SEQUENCE [LARGE SCALE GENOMIC DNA]</scope>
    <source>
        <strain evidence="2 3">C2206</strain>
    </source>
</reference>
<dbReference type="InterPro" id="IPR052164">
    <property type="entry name" value="Anthracycline_SecMetBiosynth"/>
</dbReference>
<dbReference type="InterPro" id="IPR029068">
    <property type="entry name" value="Glyas_Bleomycin-R_OHBP_Dase"/>
</dbReference>
<evidence type="ECO:0000259" key="1">
    <source>
        <dbReference type="PROSITE" id="PS51819"/>
    </source>
</evidence>
<dbReference type="PANTHER" id="PTHR33993">
    <property type="entry name" value="GLYOXALASE-RELATED"/>
    <property type="match status" value="1"/>
</dbReference>
<dbReference type="InterPro" id="IPR037523">
    <property type="entry name" value="VOC_core"/>
</dbReference>
<dbReference type="KEGG" id="hhg:XM38_015540"/>
<sequence length="266" mass="28949">MSIKAEVGHVIWHDLLMQDVTKARNFYADLLGWKYQVEYASNFVWKPGEAEYPLILANGEAHGGFVDPGQTTLSRWIAYVMVKDVDAITARAKSLGATIVRGPFDTPGVGRSSVIQDLQGAVICPTFPTHNFPAPSGTFLWDELITDDVESAKRFYGNLFGWKSHYINVNRTDSYAVLKCTDDTDAVGVTNQSFGTVGLAVWVPYLATDDIDAAITNAKALDASVCEEATYMPSGARKAILADPTGAVFGLLAASEFRINELSIRA</sequence>
<organism evidence="2 3">
    <name type="scientific">Halomicronema hongdechloris C2206</name>
    <dbReference type="NCBI Taxonomy" id="1641165"/>
    <lineage>
        <taxon>Bacteria</taxon>
        <taxon>Bacillati</taxon>
        <taxon>Cyanobacteriota</taxon>
        <taxon>Cyanophyceae</taxon>
        <taxon>Nodosilineales</taxon>
        <taxon>Nodosilineaceae</taxon>
        <taxon>Halomicronema</taxon>
    </lineage>
</organism>
<dbReference type="CDD" id="cd07247">
    <property type="entry name" value="SgaA_N_like"/>
    <property type="match status" value="2"/>
</dbReference>
<dbReference type="PANTHER" id="PTHR33993:SF14">
    <property type="entry name" value="GB|AAF24581.1"/>
    <property type="match status" value="1"/>
</dbReference>
<evidence type="ECO:0000313" key="2">
    <source>
        <dbReference type="EMBL" id="ASC70614.1"/>
    </source>
</evidence>
<dbReference type="RefSeq" id="WP_080812216.1">
    <property type="nucleotide sequence ID" value="NZ_CP021983.2"/>
</dbReference>
<name>A0A1Z3HJW2_9CYAN</name>
<gene>
    <name evidence="2" type="primary">dauV</name>
    <name evidence="2" type="ORF">XM38_015540</name>
</gene>
<keyword evidence="3" id="KW-1185">Reference proteome</keyword>
<dbReference type="OrthoDB" id="9804235at2"/>
<protein>
    <submittedName>
        <fullName evidence="2">Anthracycline biosynthesis protein DauV</fullName>
    </submittedName>
</protein>
<dbReference type="AlphaFoldDB" id="A0A1Z3HJW2"/>
<dbReference type="Gene3D" id="3.10.180.10">
    <property type="entry name" value="2,3-Dihydroxybiphenyl 1,2-Dioxygenase, domain 1"/>
    <property type="match status" value="2"/>
</dbReference>
<feature type="domain" description="VOC" evidence="1">
    <location>
        <begin position="6"/>
        <end position="128"/>
    </location>
</feature>
<feature type="domain" description="VOC" evidence="1">
    <location>
        <begin position="138"/>
        <end position="254"/>
    </location>
</feature>
<dbReference type="SUPFAM" id="SSF54593">
    <property type="entry name" value="Glyoxalase/Bleomycin resistance protein/Dihydroxybiphenyl dioxygenase"/>
    <property type="match status" value="2"/>
</dbReference>
<dbReference type="PROSITE" id="PS51819">
    <property type="entry name" value="VOC"/>
    <property type="match status" value="2"/>
</dbReference>
<dbReference type="Proteomes" id="UP000191901">
    <property type="component" value="Chromosome"/>
</dbReference>
<evidence type="ECO:0000313" key="3">
    <source>
        <dbReference type="Proteomes" id="UP000191901"/>
    </source>
</evidence>
<dbReference type="EMBL" id="CP021983">
    <property type="protein sequence ID" value="ASC70614.1"/>
    <property type="molecule type" value="Genomic_DNA"/>
</dbReference>
<proteinExistence type="predicted"/>
<dbReference type="Pfam" id="PF00903">
    <property type="entry name" value="Glyoxalase"/>
    <property type="match status" value="2"/>
</dbReference>
<accession>A0A1Z3HJW2</accession>
<dbReference type="InterPro" id="IPR004360">
    <property type="entry name" value="Glyas_Fos-R_dOase_dom"/>
</dbReference>